<name>A0A1M6BB93_9ACTN</name>
<dbReference type="AlphaFoldDB" id="A0A1M6BB93"/>
<evidence type="ECO:0000256" key="1">
    <source>
        <dbReference type="SAM" id="MobiDB-lite"/>
    </source>
</evidence>
<evidence type="ECO:0000313" key="2">
    <source>
        <dbReference type="EMBL" id="SHI46034.1"/>
    </source>
</evidence>
<protein>
    <submittedName>
        <fullName evidence="2">Uncharacterized protein</fullName>
    </submittedName>
</protein>
<proteinExistence type="predicted"/>
<accession>A0A1M6BB93</accession>
<dbReference type="STRING" id="1123357.SAMN02745244_00406"/>
<feature type="region of interest" description="Disordered" evidence="1">
    <location>
        <begin position="1"/>
        <end position="23"/>
    </location>
</feature>
<evidence type="ECO:0000313" key="3">
    <source>
        <dbReference type="Proteomes" id="UP000184512"/>
    </source>
</evidence>
<dbReference type="RefSeq" id="WP_073185892.1">
    <property type="nucleotide sequence ID" value="NZ_FQZG01000006.1"/>
</dbReference>
<dbReference type="Proteomes" id="UP000184512">
    <property type="component" value="Unassembled WGS sequence"/>
</dbReference>
<organism evidence="2 3">
    <name type="scientific">Tessaracoccus bendigoensis DSM 12906</name>
    <dbReference type="NCBI Taxonomy" id="1123357"/>
    <lineage>
        <taxon>Bacteria</taxon>
        <taxon>Bacillati</taxon>
        <taxon>Actinomycetota</taxon>
        <taxon>Actinomycetes</taxon>
        <taxon>Propionibacteriales</taxon>
        <taxon>Propionibacteriaceae</taxon>
        <taxon>Tessaracoccus</taxon>
    </lineage>
</organism>
<sequence>MISAASARLRRSSSHSGKLPLGKGEGEDVFYLSARGGSVELRLDPDANTRQVVPKNAINYSGSLTVVTRNSSPNPGAVLLRWFNVTISFEGLDDDGRLVIKVTREP</sequence>
<gene>
    <name evidence="2" type="ORF">SAMN02745244_00406</name>
</gene>
<keyword evidence="3" id="KW-1185">Reference proteome</keyword>
<dbReference type="EMBL" id="FQZG01000006">
    <property type="protein sequence ID" value="SHI46034.1"/>
    <property type="molecule type" value="Genomic_DNA"/>
</dbReference>
<reference evidence="2 3" key="1">
    <citation type="submission" date="2016-11" db="EMBL/GenBank/DDBJ databases">
        <authorList>
            <person name="Jaros S."/>
            <person name="Januszkiewicz K."/>
            <person name="Wedrychowicz H."/>
        </authorList>
    </citation>
    <scope>NUCLEOTIDE SEQUENCE [LARGE SCALE GENOMIC DNA]</scope>
    <source>
        <strain evidence="2 3">DSM 12906</strain>
    </source>
</reference>